<dbReference type="HOGENOM" id="CLU_2350425_0_0_1"/>
<feature type="region of interest" description="Disordered" evidence="1">
    <location>
        <begin position="1"/>
        <end position="41"/>
    </location>
</feature>
<evidence type="ECO:0000313" key="3">
    <source>
        <dbReference type="Proteomes" id="UP000008022"/>
    </source>
</evidence>
<dbReference type="Gramene" id="ORUFI03G20770.1">
    <property type="protein sequence ID" value="ORUFI03G20770.1"/>
    <property type="gene ID" value="ORUFI03G20770"/>
</dbReference>
<reference evidence="3" key="1">
    <citation type="submission" date="2013-06" db="EMBL/GenBank/DDBJ databases">
        <authorList>
            <person name="Zhao Q."/>
        </authorList>
    </citation>
    <scope>NUCLEOTIDE SEQUENCE</scope>
    <source>
        <strain evidence="3">cv. W1943</strain>
    </source>
</reference>
<name>A0A0E0NW24_ORYRU</name>
<proteinExistence type="predicted"/>
<reference evidence="2" key="2">
    <citation type="submission" date="2015-06" db="UniProtKB">
        <authorList>
            <consortium name="EnsemblPlants"/>
        </authorList>
    </citation>
    <scope>IDENTIFICATION</scope>
</reference>
<protein>
    <submittedName>
        <fullName evidence="2">Uncharacterized protein</fullName>
    </submittedName>
</protein>
<dbReference type="Proteomes" id="UP000008022">
    <property type="component" value="Unassembled WGS sequence"/>
</dbReference>
<sequence length="97" mass="9986">MTLQVKARGRGSDESEEGVNERARGAAGAFPSEGADKRSRAAAHALAVSLSLSLSSSSRSRRAALSREQQHAPRSASPSIPSALARAGNSSVEGLRS</sequence>
<dbReference type="EnsemblPlants" id="ORUFI03G20770.1">
    <property type="protein sequence ID" value="ORUFI03G20770.1"/>
    <property type="gene ID" value="ORUFI03G20770"/>
</dbReference>
<accession>A0A0E0NW24</accession>
<feature type="region of interest" description="Disordered" evidence="1">
    <location>
        <begin position="55"/>
        <end position="97"/>
    </location>
</feature>
<organism evidence="2 3">
    <name type="scientific">Oryza rufipogon</name>
    <name type="common">Brownbeard rice</name>
    <name type="synonym">Asian wild rice</name>
    <dbReference type="NCBI Taxonomy" id="4529"/>
    <lineage>
        <taxon>Eukaryota</taxon>
        <taxon>Viridiplantae</taxon>
        <taxon>Streptophyta</taxon>
        <taxon>Embryophyta</taxon>
        <taxon>Tracheophyta</taxon>
        <taxon>Spermatophyta</taxon>
        <taxon>Magnoliopsida</taxon>
        <taxon>Liliopsida</taxon>
        <taxon>Poales</taxon>
        <taxon>Poaceae</taxon>
        <taxon>BOP clade</taxon>
        <taxon>Oryzoideae</taxon>
        <taxon>Oryzeae</taxon>
        <taxon>Oryzinae</taxon>
        <taxon>Oryza</taxon>
    </lineage>
</organism>
<dbReference type="AlphaFoldDB" id="A0A0E0NW24"/>
<feature type="compositionally biased region" description="Polar residues" evidence="1">
    <location>
        <begin position="88"/>
        <end position="97"/>
    </location>
</feature>
<keyword evidence="3" id="KW-1185">Reference proteome</keyword>
<feature type="compositionally biased region" description="Low complexity" evidence="1">
    <location>
        <begin position="72"/>
        <end position="87"/>
    </location>
</feature>
<evidence type="ECO:0000256" key="1">
    <source>
        <dbReference type="SAM" id="MobiDB-lite"/>
    </source>
</evidence>
<evidence type="ECO:0000313" key="2">
    <source>
        <dbReference type="EnsemblPlants" id="ORUFI03G20770.1"/>
    </source>
</evidence>